<feature type="transmembrane region" description="Helical" evidence="1">
    <location>
        <begin position="341"/>
        <end position="362"/>
    </location>
</feature>
<gene>
    <name evidence="3" type="ORF">NVS89_18715</name>
</gene>
<keyword evidence="3" id="KW-0808">Transferase</keyword>
<dbReference type="PANTHER" id="PTHR23028:SF134">
    <property type="entry name" value="PUTATIVE (AFU_ORTHOLOGUE AFUA_4G08520)-RELATED"/>
    <property type="match status" value="1"/>
</dbReference>
<evidence type="ECO:0000313" key="3">
    <source>
        <dbReference type="EMBL" id="MCS0497124.1"/>
    </source>
</evidence>
<feature type="transmembrane region" description="Helical" evidence="1">
    <location>
        <begin position="276"/>
        <end position="294"/>
    </location>
</feature>
<evidence type="ECO:0000313" key="4">
    <source>
        <dbReference type="Proteomes" id="UP001151088"/>
    </source>
</evidence>
<feature type="domain" description="Acyltransferase 3" evidence="2">
    <location>
        <begin position="21"/>
        <end position="357"/>
    </location>
</feature>
<accession>A0A9X2T742</accession>
<dbReference type="InterPro" id="IPR050879">
    <property type="entry name" value="Acyltransferase_3"/>
</dbReference>
<name>A0A9X2T742_9HYPH</name>
<reference evidence="3" key="1">
    <citation type="submission" date="2022-08" db="EMBL/GenBank/DDBJ databases">
        <authorList>
            <person name="Li F."/>
        </authorList>
    </citation>
    <scope>NUCLEOTIDE SEQUENCE</scope>
    <source>
        <strain evidence="3">MQZ15Z-1</strain>
    </source>
</reference>
<evidence type="ECO:0000256" key="1">
    <source>
        <dbReference type="SAM" id="Phobius"/>
    </source>
</evidence>
<dbReference type="AlphaFoldDB" id="A0A9X2T742"/>
<organism evidence="3 4">
    <name type="scientific">Ancylobacter mangrovi</name>
    <dbReference type="NCBI Taxonomy" id="2972472"/>
    <lineage>
        <taxon>Bacteria</taxon>
        <taxon>Pseudomonadati</taxon>
        <taxon>Pseudomonadota</taxon>
        <taxon>Alphaproteobacteria</taxon>
        <taxon>Hyphomicrobiales</taxon>
        <taxon>Xanthobacteraceae</taxon>
        <taxon>Ancylobacter</taxon>
    </lineage>
</organism>
<feature type="transmembrane region" description="Helical" evidence="1">
    <location>
        <begin position="25"/>
        <end position="43"/>
    </location>
</feature>
<protein>
    <submittedName>
        <fullName evidence="3">Acyltransferase</fullName>
    </submittedName>
</protein>
<feature type="transmembrane region" description="Helical" evidence="1">
    <location>
        <begin position="200"/>
        <end position="226"/>
    </location>
</feature>
<keyword evidence="1" id="KW-0472">Membrane</keyword>
<comment type="caution">
    <text evidence="3">The sequence shown here is derived from an EMBL/GenBank/DDBJ whole genome shotgun (WGS) entry which is preliminary data.</text>
</comment>
<evidence type="ECO:0000259" key="2">
    <source>
        <dbReference type="Pfam" id="PF01757"/>
    </source>
</evidence>
<dbReference type="PANTHER" id="PTHR23028">
    <property type="entry name" value="ACETYLTRANSFERASE"/>
    <property type="match status" value="1"/>
</dbReference>
<feature type="transmembrane region" description="Helical" evidence="1">
    <location>
        <begin position="314"/>
        <end position="335"/>
    </location>
</feature>
<dbReference type="GO" id="GO:0016747">
    <property type="term" value="F:acyltransferase activity, transferring groups other than amino-acyl groups"/>
    <property type="evidence" value="ECO:0007669"/>
    <property type="project" value="InterPro"/>
</dbReference>
<keyword evidence="3" id="KW-0012">Acyltransferase</keyword>
<dbReference type="Pfam" id="PF01757">
    <property type="entry name" value="Acyl_transf_3"/>
    <property type="match status" value="1"/>
</dbReference>
<dbReference type="InterPro" id="IPR002656">
    <property type="entry name" value="Acyl_transf_3_dom"/>
</dbReference>
<dbReference type="RefSeq" id="WP_258734282.1">
    <property type="nucleotide sequence ID" value="NZ_JANTHZ010000010.1"/>
</dbReference>
<keyword evidence="4" id="KW-1185">Reference proteome</keyword>
<feature type="transmembrane region" description="Helical" evidence="1">
    <location>
        <begin position="63"/>
        <end position="86"/>
    </location>
</feature>
<feature type="transmembrane region" description="Helical" evidence="1">
    <location>
        <begin position="98"/>
        <end position="120"/>
    </location>
</feature>
<dbReference type="EMBL" id="JANTHZ010000010">
    <property type="protein sequence ID" value="MCS0497124.1"/>
    <property type="molecule type" value="Genomic_DNA"/>
</dbReference>
<keyword evidence="1" id="KW-1133">Transmembrane helix</keyword>
<dbReference type="Proteomes" id="UP001151088">
    <property type="component" value="Unassembled WGS sequence"/>
</dbReference>
<proteinExistence type="predicted"/>
<feature type="transmembrane region" description="Helical" evidence="1">
    <location>
        <begin position="238"/>
        <end position="256"/>
    </location>
</feature>
<sequence length="388" mass="41033">MPASMPATLAGAPAKTGRVTCLDGLRGVAACSVVAFHFFYAFTPGPFSDRARTGFTVFDTPLAVLWNGHFAVAVFFVLSGFVLAASSPKSAREAPLMIFLRYLRLGLPALASSALAWAWLNGFPDAAREAQAISTSSWFRWTYQPPIPPLSQAIWEGGVGVFLNGTTRFNNPLWTMQAELLGSILIYGSYAVLRGRWRPLAMALGIVGFGAAGLFYLAAFCAGALVYEMRERLRELPVAGLVIGLVGLVIGATYPYHAGGPGLVSTLQSHLGMDGFREAGAALVLVSVLITPALRRFFESGPLQRLGELSFPIYLVHVPLIVAPAAWLFVAFAPLGPAGLTALFAAACLGTLGLGTLFLVAVERPVLAALKAIRTRARGQARPAGAAP</sequence>
<keyword evidence="1" id="KW-0812">Transmembrane</keyword>